<evidence type="ECO:0000259" key="10">
    <source>
        <dbReference type="Pfam" id="PF01909"/>
    </source>
</evidence>
<dbReference type="Proteomes" id="UP000003781">
    <property type="component" value="Unassembled WGS sequence"/>
</dbReference>
<organism evidence="11 12">
    <name type="scientific">Crocosphaera chwakensis CCY0110</name>
    <dbReference type="NCBI Taxonomy" id="391612"/>
    <lineage>
        <taxon>Bacteria</taxon>
        <taxon>Bacillati</taxon>
        <taxon>Cyanobacteriota</taxon>
        <taxon>Cyanophyceae</taxon>
        <taxon>Oscillatoriophycideae</taxon>
        <taxon>Chroococcales</taxon>
        <taxon>Aphanothecaceae</taxon>
        <taxon>Crocosphaera</taxon>
        <taxon>Crocosphaera chwakensis</taxon>
    </lineage>
</organism>
<dbReference type="GO" id="GO:0046872">
    <property type="term" value="F:metal ion binding"/>
    <property type="evidence" value="ECO:0007669"/>
    <property type="project" value="UniProtKB-KW"/>
</dbReference>
<reference evidence="11 12" key="1">
    <citation type="submission" date="2007-03" db="EMBL/GenBank/DDBJ databases">
        <authorList>
            <person name="Stal L."/>
            <person name="Ferriera S."/>
            <person name="Johnson J."/>
            <person name="Kravitz S."/>
            <person name="Beeson K."/>
            <person name="Sutton G."/>
            <person name="Rogers Y.-H."/>
            <person name="Friedman R."/>
            <person name="Frazier M."/>
            <person name="Venter J.C."/>
        </authorList>
    </citation>
    <scope>NUCLEOTIDE SEQUENCE [LARGE SCALE GENOMIC DNA]</scope>
    <source>
        <strain evidence="11 12">CCY0110</strain>
    </source>
</reference>
<dbReference type="GO" id="GO:0005524">
    <property type="term" value="F:ATP binding"/>
    <property type="evidence" value="ECO:0007669"/>
    <property type="project" value="UniProtKB-KW"/>
</dbReference>
<evidence type="ECO:0000256" key="4">
    <source>
        <dbReference type="ARBA" id="ARBA00022695"/>
    </source>
</evidence>
<dbReference type="CDD" id="cd05403">
    <property type="entry name" value="NT_KNTase_like"/>
    <property type="match status" value="1"/>
</dbReference>
<evidence type="ECO:0000256" key="9">
    <source>
        <dbReference type="ARBA" id="ARBA00038276"/>
    </source>
</evidence>
<dbReference type="InterPro" id="IPR052038">
    <property type="entry name" value="Type-VII_TA_antitoxin"/>
</dbReference>
<dbReference type="AlphaFoldDB" id="A3IR34"/>
<keyword evidence="6" id="KW-0547">Nucleotide-binding</keyword>
<evidence type="ECO:0000313" key="12">
    <source>
        <dbReference type="Proteomes" id="UP000003781"/>
    </source>
</evidence>
<sequence>MELKQLLKEKRQEIIDIAAKHGAYNIRIFGSVARGEETKNSDIDLLIDYHLDKITPWFPSGLMQDLQSILGRKIDIVTVNGLKERIKAKVLEEAIDL</sequence>
<evidence type="ECO:0000256" key="1">
    <source>
        <dbReference type="ARBA" id="ARBA00001946"/>
    </source>
</evidence>
<accession>A3IR34</accession>
<keyword evidence="5" id="KW-0479">Metal-binding</keyword>
<evidence type="ECO:0000256" key="3">
    <source>
        <dbReference type="ARBA" id="ARBA00022679"/>
    </source>
</evidence>
<dbReference type="InterPro" id="IPR002934">
    <property type="entry name" value="Polymerase_NTP_transf_dom"/>
</dbReference>
<dbReference type="EMBL" id="AAXW01000017">
    <property type="protein sequence ID" value="EAZ91024.1"/>
    <property type="molecule type" value="Genomic_DNA"/>
</dbReference>
<comment type="similarity">
    <text evidence="9">Belongs to the MntA antitoxin family.</text>
</comment>
<keyword evidence="2" id="KW-1277">Toxin-antitoxin system</keyword>
<name>A3IR34_9CHRO</name>
<protein>
    <recommendedName>
        <fullName evidence="10">Polymerase nucleotidyl transferase domain-containing protein</fullName>
    </recommendedName>
</protein>
<evidence type="ECO:0000256" key="2">
    <source>
        <dbReference type="ARBA" id="ARBA00022649"/>
    </source>
</evidence>
<comment type="caution">
    <text evidence="11">The sequence shown here is derived from an EMBL/GenBank/DDBJ whole genome shotgun (WGS) entry which is preliminary data.</text>
</comment>
<evidence type="ECO:0000256" key="6">
    <source>
        <dbReference type="ARBA" id="ARBA00022741"/>
    </source>
</evidence>
<comment type="cofactor">
    <cofactor evidence="1">
        <name>Mg(2+)</name>
        <dbReference type="ChEBI" id="CHEBI:18420"/>
    </cofactor>
</comment>
<keyword evidence="3" id="KW-0808">Transferase</keyword>
<dbReference type="PANTHER" id="PTHR33571">
    <property type="entry name" value="SSL8005 PROTEIN"/>
    <property type="match status" value="1"/>
</dbReference>
<dbReference type="GO" id="GO:0016779">
    <property type="term" value="F:nucleotidyltransferase activity"/>
    <property type="evidence" value="ECO:0007669"/>
    <property type="project" value="UniProtKB-KW"/>
</dbReference>
<evidence type="ECO:0000256" key="5">
    <source>
        <dbReference type="ARBA" id="ARBA00022723"/>
    </source>
</evidence>
<dbReference type="eggNOG" id="COG1669">
    <property type="taxonomic scope" value="Bacteria"/>
</dbReference>
<dbReference type="InterPro" id="IPR043519">
    <property type="entry name" value="NT_sf"/>
</dbReference>
<dbReference type="SUPFAM" id="SSF81301">
    <property type="entry name" value="Nucleotidyltransferase"/>
    <property type="match status" value="1"/>
</dbReference>
<evidence type="ECO:0000256" key="7">
    <source>
        <dbReference type="ARBA" id="ARBA00022840"/>
    </source>
</evidence>
<keyword evidence="4" id="KW-0548">Nucleotidyltransferase</keyword>
<gene>
    <name evidence="11" type="ORF">CY0110_27470</name>
</gene>
<dbReference type="OrthoDB" id="561385at2"/>
<keyword evidence="8" id="KW-0460">Magnesium</keyword>
<evidence type="ECO:0000313" key="11">
    <source>
        <dbReference type="EMBL" id="EAZ91024.1"/>
    </source>
</evidence>
<dbReference type="Gene3D" id="3.30.460.10">
    <property type="entry name" value="Beta Polymerase, domain 2"/>
    <property type="match status" value="1"/>
</dbReference>
<dbReference type="PANTHER" id="PTHR33571:SF12">
    <property type="entry name" value="BSL3053 PROTEIN"/>
    <property type="match status" value="1"/>
</dbReference>
<keyword evidence="7" id="KW-0067">ATP-binding</keyword>
<keyword evidence="12" id="KW-1185">Reference proteome</keyword>
<dbReference type="RefSeq" id="WP_008275846.1">
    <property type="nucleotide sequence ID" value="NZ_AAXW01000017.1"/>
</dbReference>
<feature type="domain" description="Polymerase nucleotidyl transferase" evidence="10">
    <location>
        <begin position="19"/>
        <end position="96"/>
    </location>
</feature>
<proteinExistence type="inferred from homology"/>
<evidence type="ECO:0000256" key="8">
    <source>
        <dbReference type="ARBA" id="ARBA00022842"/>
    </source>
</evidence>
<dbReference type="Pfam" id="PF01909">
    <property type="entry name" value="NTP_transf_2"/>
    <property type="match status" value="1"/>
</dbReference>